<dbReference type="Proteomes" id="UP001597387">
    <property type="component" value="Unassembled WGS sequence"/>
</dbReference>
<gene>
    <name evidence="1" type="ORF">ACFSJU_17405</name>
</gene>
<reference evidence="2" key="1">
    <citation type="journal article" date="2019" name="Int. J. Syst. Evol. Microbiol.">
        <title>The Global Catalogue of Microorganisms (GCM) 10K type strain sequencing project: providing services to taxonomists for standard genome sequencing and annotation.</title>
        <authorList>
            <consortium name="The Broad Institute Genomics Platform"/>
            <consortium name="The Broad Institute Genome Sequencing Center for Infectious Disease"/>
            <person name="Wu L."/>
            <person name="Ma J."/>
        </authorList>
    </citation>
    <scope>NUCLEOTIDE SEQUENCE [LARGE SCALE GENOMIC DNA]</scope>
    <source>
        <strain evidence="2">KCTC 42217</strain>
    </source>
</reference>
<protein>
    <submittedName>
        <fullName evidence="1">Uncharacterized protein</fullName>
    </submittedName>
</protein>
<comment type="caution">
    <text evidence="1">The sequence shown here is derived from an EMBL/GenBank/DDBJ whole genome shotgun (WGS) entry which is preliminary data.</text>
</comment>
<accession>A0ABW4ZQ05</accession>
<keyword evidence="2" id="KW-1185">Reference proteome</keyword>
<dbReference type="RefSeq" id="WP_255904390.1">
    <property type="nucleotide sequence ID" value="NZ_JAFMZO010000004.1"/>
</dbReference>
<evidence type="ECO:0000313" key="1">
    <source>
        <dbReference type="EMBL" id="MFD2164190.1"/>
    </source>
</evidence>
<dbReference type="EMBL" id="JBHUHZ010000003">
    <property type="protein sequence ID" value="MFD2164190.1"/>
    <property type="molecule type" value="Genomic_DNA"/>
</dbReference>
<organism evidence="1 2">
    <name type="scientific">Paradesertivirga mongoliensis</name>
    <dbReference type="NCBI Taxonomy" id="2100740"/>
    <lineage>
        <taxon>Bacteria</taxon>
        <taxon>Pseudomonadati</taxon>
        <taxon>Bacteroidota</taxon>
        <taxon>Sphingobacteriia</taxon>
        <taxon>Sphingobacteriales</taxon>
        <taxon>Sphingobacteriaceae</taxon>
        <taxon>Paradesertivirga</taxon>
    </lineage>
</organism>
<name>A0ABW4ZQ05_9SPHI</name>
<evidence type="ECO:0000313" key="2">
    <source>
        <dbReference type="Proteomes" id="UP001597387"/>
    </source>
</evidence>
<sequence>MAKPTLQIYKQNATQLLDFKRESAKKAILQKGITASTTVQELKSISADLANWLLQIEKIELQPATNAETDLLEMSHQEASDYLPAVTMSMRGSNVYITRLTYTVPFTGTEQALQYSHTMGPSLLDASTNGKIMHLYFYFQDAGESIYNDMRSRKDSLINTLNEEQKNLHLFFGTKRHEFHDFVYDIAFEHQQALLRKLENDRKFL</sequence>
<proteinExistence type="predicted"/>